<sequence>MAILIKGGRMAMSFQQLCFSHSVANFIALAFFVFFCAPMIILQSDFSSTTLTGKLLGGFMVSVWDLGVLGLLSNGVAMAILIKGGRMAMSFQQLCFSHSVANFIALAFFVFFCAPMIILQSDFSSTTLTGKLLGGFMVSVWDTGRHFLAIQEPKLPEPKEYRRHDCIGLVSWRAAFHAIPERYTITGIPTIY</sequence>
<reference evidence="5" key="1">
    <citation type="submission" date="2017-02" db="UniProtKB">
        <authorList>
            <consortium name="WormBaseParasite"/>
        </authorList>
    </citation>
    <scope>IDENTIFICATION</scope>
</reference>
<dbReference type="OrthoDB" id="5840404at2759"/>
<keyword evidence="1" id="KW-0472">Membrane</keyword>
<evidence type="ECO:0000313" key="3">
    <source>
        <dbReference type="EMBL" id="VDM64756.1"/>
    </source>
</evidence>
<feature type="domain" description="7TM GPCR serpentine receptor class x (Srx)" evidence="2">
    <location>
        <begin position="67"/>
        <end position="145"/>
    </location>
</feature>
<feature type="transmembrane region" description="Helical" evidence="1">
    <location>
        <begin position="94"/>
        <end position="118"/>
    </location>
</feature>
<gene>
    <name evidence="3" type="ORF">ACOC_LOCUS13171</name>
</gene>
<feature type="transmembrane region" description="Helical" evidence="1">
    <location>
        <begin position="61"/>
        <end position="82"/>
    </location>
</feature>
<reference evidence="3 4" key="2">
    <citation type="submission" date="2018-11" db="EMBL/GenBank/DDBJ databases">
        <authorList>
            <consortium name="Pathogen Informatics"/>
        </authorList>
    </citation>
    <scope>NUCLEOTIDE SEQUENCE [LARGE SCALE GENOMIC DNA]</scope>
    <source>
        <strain evidence="3 4">Costa Rica</strain>
    </source>
</reference>
<evidence type="ECO:0000313" key="5">
    <source>
        <dbReference type="WBParaSite" id="ACOC_0001317001-mRNA-1"/>
    </source>
</evidence>
<feature type="transmembrane region" description="Helical" evidence="1">
    <location>
        <begin position="21"/>
        <end position="41"/>
    </location>
</feature>
<organism evidence="5">
    <name type="scientific">Angiostrongylus costaricensis</name>
    <name type="common">Nematode worm</name>
    <dbReference type="NCBI Taxonomy" id="334426"/>
    <lineage>
        <taxon>Eukaryota</taxon>
        <taxon>Metazoa</taxon>
        <taxon>Ecdysozoa</taxon>
        <taxon>Nematoda</taxon>
        <taxon>Chromadorea</taxon>
        <taxon>Rhabditida</taxon>
        <taxon>Rhabditina</taxon>
        <taxon>Rhabditomorpha</taxon>
        <taxon>Strongyloidea</taxon>
        <taxon>Metastrongylidae</taxon>
        <taxon>Angiostrongylus</taxon>
    </lineage>
</organism>
<keyword evidence="1" id="KW-1133">Transmembrane helix</keyword>
<protein>
    <submittedName>
        <fullName evidence="5">7TM_GPCR_Srx domain-containing protein</fullName>
    </submittedName>
</protein>
<evidence type="ECO:0000259" key="2">
    <source>
        <dbReference type="Pfam" id="PF10328"/>
    </source>
</evidence>
<accession>A0A0R3Q272</accession>
<keyword evidence="4" id="KW-1185">Reference proteome</keyword>
<evidence type="ECO:0000313" key="4">
    <source>
        <dbReference type="Proteomes" id="UP000267027"/>
    </source>
</evidence>
<dbReference type="Pfam" id="PF10328">
    <property type="entry name" value="7TM_GPCR_Srx"/>
    <property type="match status" value="1"/>
</dbReference>
<name>A0A0R3Q272_ANGCS</name>
<dbReference type="WBParaSite" id="ACOC_0001317001-mRNA-1">
    <property type="protein sequence ID" value="ACOC_0001317001-mRNA-1"/>
    <property type="gene ID" value="ACOC_0001317001"/>
</dbReference>
<dbReference type="Proteomes" id="UP000267027">
    <property type="component" value="Unassembled WGS sequence"/>
</dbReference>
<proteinExistence type="predicted"/>
<keyword evidence="1" id="KW-0812">Transmembrane</keyword>
<dbReference type="InterPro" id="IPR019430">
    <property type="entry name" value="7TM_GPCR_serpentine_rcpt_Srx"/>
</dbReference>
<dbReference type="EMBL" id="UYYA01005572">
    <property type="protein sequence ID" value="VDM64756.1"/>
    <property type="molecule type" value="Genomic_DNA"/>
</dbReference>
<dbReference type="PANTHER" id="PTHR23017:SF3">
    <property type="entry name" value="G-PROTEIN COUPLED RECEPTORS FAMILY 1 PROFILE DOMAIN-CONTAINING PROTEIN"/>
    <property type="match status" value="1"/>
</dbReference>
<dbReference type="AlphaFoldDB" id="A0A0R3Q272"/>
<dbReference type="PANTHER" id="PTHR23017">
    <property type="entry name" value="SERPENTINE RECEPTOR, CLASS X"/>
    <property type="match status" value="1"/>
</dbReference>
<evidence type="ECO:0000256" key="1">
    <source>
        <dbReference type="SAM" id="Phobius"/>
    </source>
</evidence>